<reference evidence="6 7" key="1">
    <citation type="journal article" date="2006" name="J. Bacteriol.">
        <title>Comparison of the genome sequence of the poultry pathogen Bordetella avium with those of B. bronchiseptica, B. pertussis, and B. parapertussis reveals extensive diversity in surface structures associated with host interaction.</title>
        <authorList>
            <person name="Sebaihia M."/>
            <person name="Preston A."/>
            <person name="Maskell D.J."/>
            <person name="Kuzmiak H."/>
            <person name="Connell T.D."/>
            <person name="King N.D."/>
            <person name="Orndorff P.E."/>
            <person name="Miyamoto D.M."/>
            <person name="Thomson N.R."/>
            <person name="Harris D."/>
            <person name="Goble A."/>
            <person name="Lord A."/>
            <person name="Murphy L."/>
            <person name="Quail M.A."/>
            <person name="Rutter S."/>
            <person name="Squares R."/>
            <person name="Squares S."/>
            <person name="Woodward J."/>
            <person name="Parkhill J."/>
            <person name="Temple L.M."/>
        </authorList>
    </citation>
    <scope>NUCLEOTIDE SEQUENCE [LARGE SCALE GENOMIC DNA]</scope>
    <source>
        <strain evidence="6 7">197N</strain>
    </source>
</reference>
<dbReference type="GO" id="GO:0003700">
    <property type="term" value="F:DNA-binding transcription factor activity"/>
    <property type="evidence" value="ECO:0007669"/>
    <property type="project" value="InterPro"/>
</dbReference>
<evidence type="ECO:0000313" key="6">
    <source>
        <dbReference type="EMBL" id="CAJ49837.1"/>
    </source>
</evidence>
<keyword evidence="4" id="KW-0804">Transcription</keyword>
<dbReference type="Gene3D" id="3.40.190.290">
    <property type="match status" value="1"/>
</dbReference>
<dbReference type="PANTHER" id="PTHR30126">
    <property type="entry name" value="HTH-TYPE TRANSCRIPTIONAL REGULATOR"/>
    <property type="match status" value="1"/>
</dbReference>
<dbReference type="RefSeq" id="WP_012417888.1">
    <property type="nucleotide sequence ID" value="NC_010645.1"/>
</dbReference>
<keyword evidence="7" id="KW-1185">Reference proteome</keyword>
<evidence type="ECO:0000256" key="1">
    <source>
        <dbReference type="ARBA" id="ARBA00009437"/>
    </source>
</evidence>
<dbReference type="Proteomes" id="UP000001977">
    <property type="component" value="Chromosome"/>
</dbReference>
<keyword evidence="2" id="KW-0805">Transcription regulation</keyword>
<dbReference type="InterPro" id="IPR000847">
    <property type="entry name" value="LysR_HTH_N"/>
</dbReference>
<evidence type="ECO:0000256" key="4">
    <source>
        <dbReference type="ARBA" id="ARBA00023163"/>
    </source>
</evidence>
<dbReference type="AlphaFoldDB" id="Q2KYT2"/>
<dbReference type="OrthoDB" id="9785745at2"/>
<dbReference type="InterPro" id="IPR005119">
    <property type="entry name" value="LysR_subst-bd"/>
</dbReference>
<evidence type="ECO:0000259" key="5">
    <source>
        <dbReference type="PROSITE" id="PS50931"/>
    </source>
</evidence>
<gene>
    <name evidence="6" type="ordered locus">BAV2227</name>
</gene>
<dbReference type="InterPro" id="IPR036390">
    <property type="entry name" value="WH_DNA-bd_sf"/>
</dbReference>
<dbReference type="STRING" id="360910.BAV2227"/>
<dbReference type="CDD" id="cd05466">
    <property type="entry name" value="PBP2_LTTR_substrate"/>
    <property type="match status" value="1"/>
</dbReference>
<dbReference type="GO" id="GO:0000976">
    <property type="term" value="F:transcription cis-regulatory region binding"/>
    <property type="evidence" value="ECO:0007669"/>
    <property type="project" value="TreeGrafter"/>
</dbReference>
<dbReference type="PRINTS" id="PR00039">
    <property type="entry name" value="HTHLYSR"/>
</dbReference>
<name>Q2KYT2_BORA1</name>
<dbReference type="InterPro" id="IPR036388">
    <property type="entry name" value="WH-like_DNA-bd_sf"/>
</dbReference>
<sequence length="332" mass="37750">MSTAIARKTSSSTLAPERMDWNLLRTFMFVVQERGVGRAATALHLSQPAVSQALKRLEEAVGGLLLYRRNGEFRLTGLGEEIYQLAREMYSMVARIDEAVTQEEDEVAGVLRLMVMSRIQSAAYDDFLCQFHRRYPKVEFYVDVMQSSAILDALSKRVPALGICLCRKAIDGNLDHRLLLRHRYVLVCGRNHPLFSRRKIRLDDLRDQNFICFASDQLGDTLSPLTIFRDQEGFTGRIVGTSAYVEEIRRMVIAGMGLSCLPEHLISQDVIAGDLKRLPPEHPIAEIDVFLAWHKERKLNSAEQAFLDSFERFLERAPIERQLPANPILISS</sequence>
<keyword evidence="3" id="KW-0238">DNA-binding</keyword>
<dbReference type="Pfam" id="PF03466">
    <property type="entry name" value="LysR_substrate"/>
    <property type="match status" value="1"/>
</dbReference>
<evidence type="ECO:0000256" key="2">
    <source>
        <dbReference type="ARBA" id="ARBA00023015"/>
    </source>
</evidence>
<dbReference type="Gene3D" id="1.10.10.10">
    <property type="entry name" value="Winged helix-like DNA-binding domain superfamily/Winged helix DNA-binding domain"/>
    <property type="match status" value="1"/>
</dbReference>
<dbReference type="SUPFAM" id="SSF53850">
    <property type="entry name" value="Periplasmic binding protein-like II"/>
    <property type="match status" value="1"/>
</dbReference>
<dbReference type="EMBL" id="AM167904">
    <property type="protein sequence ID" value="CAJ49837.1"/>
    <property type="molecule type" value="Genomic_DNA"/>
</dbReference>
<dbReference type="KEGG" id="bav:BAV2227"/>
<evidence type="ECO:0000256" key="3">
    <source>
        <dbReference type="ARBA" id="ARBA00023125"/>
    </source>
</evidence>
<dbReference type="PROSITE" id="PS50931">
    <property type="entry name" value="HTH_LYSR"/>
    <property type="match status" value="1"/>
</dbReference>
<dbReference type="Pfam" id="PF00126">
    <property type="entry name" value="HTH_1"/>
    <property type="match status" value="1"/>
</dbReference>
<dbReference type="PANTHER" id="PTHR30126:SF40">
    <property type="entry name" value="HTH-TYPE TRANSCRIPTIONAL REGULATOR GLTR"/>
    <property type="match status" value="1"/>
</dbReference>
<feature type="domain" description="HTH lysR-type" evidence="5">
    <location>
        <begin position="19"/>
        <end position="76"/>
    </location>
</feature>
<dbReference type="HOGENOM" id="CLU_039613_6_3_4"/>
<dbReference type="eggNOG" id="COG0583">
    <property type="taxonomic scope" value="Bacteria"/>
</dbReference>
<comment type="similarity">
    <text evidence="1">Belongs to the LysR transcriptional regulatory family.</text>
</comment>
<protein>
    <submittedName>
        <fullName evidence="6">LysR-family transcriptional regulator</fullName>
    </submittedName>
</protein>
<accession>Q2KYT2</accession>
<organism evidence="6 7">
    <name type="scientific">Bordetella avium (strain 197N)</name>
    <dbReference type="NCBI Taxonomy" id="360910"/>
    <lineage>
        <taxon>Bacteria</taxon>
        <taxon>Pseudomonadati</taxon>
        <taxon>Pseudomonadota</taxon>
        <taxon>Betaproteobacteria</taxon>
        <taxon>Burkholderiales</taxon>
        <taxon>Alcaligenaceae</taxon>
        <taxon>Bordetella</taxon>
    </lineage>
</organism>
<evidence type="ECO:0000313" key="7">
    <source>
        <dbReference type="Proteomes" id="UP000001977"/>
    </source>
</evidence>
<proteinExistence type="inferred from homology"/>
<dbReference type="SUPFAM" id="SSF46785">
    <property type="entry name" value="Winged helix' DNA-binding domain"/>
    <property type="match status" value="1"/>
</dbReference>